<name>A0A9W4TW46_9ASCO</name>
<keyword evidence="3 5" id="KW-1133">Transmembrane helix</keyword>
<sequence length="558" mass="62975">MINSVILGIWYSRKHLIHSYLIIPLGILIILTILYGFNILLTQVFKIKFPCSVLGLLINLIFLCILSILGDSDIKYIKNGSSWLLTNYLILIKPPMNFTLKWINVFFIPSFIILPLSDPITFIECVKIAAVFIFGMIILFICNVYFIKSLKFLLSIKQDKKEEEIELIETSSSNVFTSMRDDITTIDVDSLRHVKTEPNVTKTVENPFEETVSLPEPVYPKRNHVRRSPPLSFHEPPKQIEVSHIPKLTIFVSKYIDWILYSLLFIISLPLYYISSIHVFLPYHLSITILAYYTALLIPQYYPQTKKFAHPILISTAIILFICFIGSLIYHKNPKGFLNDLKFYKTGKNYLRLFNNKILNNNGKSNEIPEFTATPKWPGCGDFLSSLMDVSIVALSLPMFTHRKDFIKNFWLLMPTILLSVGLTFFIYPLFCNLIGIEAHRSIGFIGRSVTLALGTPLIKALGGSVSLMAVCTILSGILGVLLNEPIFKLLRVAKGDFVTRGVSLGINCGAIATAHLLNVDPRAASMSSLSFSVFGTVMVIMASINAIRELVRSWVGL</sequence>
<feature type="transmembrane region" description="Helical" evidence="5">
    <location>
        <begin position="20"/>
        <end position="41"/>
    </location>
</feature>
<dbReference type="Proteomes" id="UP001152885">
    <property type="component" value="Unassembled WGS sequence"/>
</dbReference>
<keyword evidence="7" id="KW-1185">Reference proteome</keyword>
<feature type="transmembrane region" description="Helical" evidence="5">
    <location>
        <begin position="498"/>
        <end position="518"/>
    </location>
</feature>
<feature type="transmembrane region" description="Helical" evidence="5">
    <location>
        <begin position="280"/>
        <end position="299"/>
    </location>
</feature>
<protein>
    <submittedName>
        <fullName evidence="6">Uncharacterized protein</fullName>
    </submittedName>
</protein>
<evidence type="ECO:0000256" key="1">
    <source>
        <dbReference type="ARBA" id="ARBA00004141"/>
    </source>
</evidence>
<reference evidence="6" key="1">
    <citation type="submission" date="2022-12" db="EMBL/GenBank/DDBJ databases">
        <authorList>
            <person name="Brejova B."/>
        </authorList>
    </citation>
    <scope>NUCLEOTIDE SEQUENCE</scope>
</reference>
<feature type="transmembrane region" description="Helical" evidence="5">
    <location>
        <begin position="128"/>
        <end position="147"/>
    </location>
</feature>
<evidence type="ECO:0000313" key="6">
    <source>
        <dbReference type="EMBL" id="CAI5758234.1"/>
    </source>
</evidence>
<evidence type="ECO:0000313" key="7">
    <source>
        <dbReference type="Proteomes" id="UP001152885"/>
    </source>
</evidence>
<keyword evidence="2 5" id="KW-0812">Transmembrane</keyword>
<feature type="transmembrane region" description="Helical" evidence="5">
    <location>
        <begin position="98"/>
        <end position="116"/>
    </location>
</feature>
<gene>
    <name evidence="6" type="ORF">CANVERA_P2747</name>
</gene>
<comment type="caution">
    <text evidence="6">The sequence shown here is derived from an EMBL/GenBank/DDBJ whole genome shotgun (WGS) entry which is preliminary data.</text>
</comment>
<dbReference type="PANTHER" id="PTHR30249:SF0">
    <property type="entry name" value="PLASTIDAL GLYCOLATE_GLYCERATE TRANSLOCATOR 1, CHLOROPLASTIC"/>
    <property type="match status" value="1"/>
</dbReference>
<evidence type="ECO:0000256" key="2">
    <source>
        <dbReference type="ARBA" id="ARBA00022692"/>
    </source>
</evidence>
<dbReference type="GO" id="GO:0016020">
    <property type="term" value="C:membrane"/>
    <property type="evidence" value="ECO:0007669"/>
    <property type="project" value="UniProtKB-SubCell"/>
</dbReference>
<feature type="transmembrane region" description="Helical" evidence="5">
    <location>
        <begin position="311"/>
        <end position="330"/>
    </location>
</feature>
<proteinExistence type="predicted"/>
<keyword evidence="4 5" id="KW-0472">Membrane</keyword>
<dbReference type="Pfam" id="PF04172">
    <property type="entry name" value="LrgB"/>
    <property type="match status" value="1"/>
</dbReference>
<evidence type="ECO:0000256" key="5">
    <source>
        <dbReference type="SAM" id="Phobius"/>
    </source>
</evidence>
<dbReference type="OrthoDB" id="2502820at2759"/>
<organism evidence="6 7">
    <name type="scientific">Candida verbasci</name>
    <dbReference type="NCBI Taxonomy" id="1227364"/>
    <lineage>
        <taxon>Eukaryota</taxon>
        <taxon>Fungi</taxon>
        <taxon>Dikarya</taxon>
        <taxon>Ascomycota</taxon>
        <taxon>Saccharomycotina</taxon>
        <taxon>Pichiomycetes</taxon>
        <taxon>Debaryomycetaceae</taxon>
        <taxon>Candida/Lodderomyces clade</taxon>
        <taxon>Candida</taxon>
    </lineage>
</organism>
<evidence type="ECO:0000256" key="3">
    <source>
        <dbReference type="ARBA" id="ARBA00022989"/>
    </source>
</evidence>
<feature type="transmembrane region" description="Helical" evidence="5">
    <location>
        <begin position="255"/>
        <end position="274"/>
    </location>
</feature>
<evidence type="ECO:0000256" key="4">
    <source>
        <dbReference type="ARBA" id="ARBA00023136"/>
    </source>
</evidence>
<accession>A0A9W4TW46</accession>
<dbReference type="EMBL" id="CANTUO010000002">
    <property type="protein sequence ID" value="CAI5758234.1"/>
    <property type="molecule type" value="Genomic_DNA"/>
</dbReference>
<dbReference type="AlphaFoldDB" id="A0A9W4TW46"/>
<feature type="transmembrane region" description="Helical" evidence="5">
    <location>
        <begin position="530"/>
        <end position="548"/>
    </location>
</feature>
<dbReference type="PANTHER" id="PTHR30249">
    <property type="entry name" value="PUTATIVE SEROTONIN TRANSPORTER"/>
    <property type="match status" value="1"/>
</dbReference>
<feature type="transmembrane region" description="Helical" evidence="5">
    <location>
        <begin position="457"/>
        <end position="483"/>
    </location>
</feature>
<dbReference type="InterPro" id="IPR007300">
    <property type="entry name" value="CidB/LrgB"/>
</dbReference>
<feature type="transmembrane region" description="Helical" evidence="5">
    <location>
        <begin position="47"/>
        <end position="69"/>
    </location>
</feature>
<comment type="subcellular location">
    <subcellularLocation>
        <location evidence="1">Membrane</location>
        <topology evidence="1">Multi-pass membrane protein</topology>
    </subcellularLocation>
</comment>
<feature type="transmembrane region" description="Helical" evidence="5">
    <location>
        <begin position="412"/>
        <end position="437"/>
    </location>
</feature>